<evidence type="ECO:0000313" key="1">
    <source>
        <dbReference type="EMBL" id="AMM44493.1"/>
    </source>
</evidence>
<dbReference type="KEGG" id="vg:29125671"/>
<reference evidence="2" key="1">
    <citation type="submission" date="2016-02" db="EMBL/GenBank/DDBJ databases">
        <authorList>
            <person name="Wen L."/>
            <person name="He K."/>
            <person name="Yang H."/>
        </authorList>
    </citation>
    <scope>NUCLEOTIDE SEQUENCE [LARGE SCALE GENOMIC DNA]</scope>
</reference>
<proteinExistence type="predicted"/>
<protein>
    <submittedName>
        <fullName evidence="1">Baseplate J protein</fullName>
    </submittedName>
</protein>
<accession>A0A140G758</accession>
<gene>
    <name evidence="1" type="primary">31</name>
    <name evidence="1" type="ORF">BARRETLEMON_31</name>
</gene>
<dbReference type="OrthoDB" id="6510at10239"/>
<dbReference type="Proteomes" id="UP000204546">
    <property type="component" value="Segment"/>
</dbReference>
<dbReference type="GeneID" id="29125671"/>
<sequence>MVDQPVDAPEIEALKLLQYGTESDLVEAAVTHIQSVLPDWEPQQGNTEVVLLQALALMLGPEIMAIQMLGDRVIEGVMGLYGVTRSAGTAATGRVAFTVTNSNPTQVIPLGSRLRLVVSSTGETVDLLTTEELQIITSESTTGEVNVIAEVVGDTANGMPAGTFVSTVTALPFVETAVLALPMSGGAGEETDGSFLGRAASTLARQVSTLVQPQQFEYAALTRAEVGRAKAFDSYNPAVPGSPQWGHMTVAVANQSGQAISSGVMTDIENWLTSQAIASMLVHVIAPTYTVVNLNITVKADVGQTAADVRANVEAALREWLSPVAWPWDSTVEQYAMISVVGNAAGVKSVTTVPATITLAGKAPLPTVGTINITVN</sequence>
<evidence type="ECO:0000313" key="2">
    <source>
        <dbReference type="Proteomes" id="UP000204546"/>
    </source>
</evidence>
<dbReference type="RefSeq" id="YP_009303100.1">
    <property type="nucleotide sequence ID" value="NC_031252.1"/>
</dbReference>
<organism evidence="1 2">
    <name type="scientific">Arthrobacter phage BarretLemon</name>
    <dbReference type="NCBI Taxonomy" id="1796994"/>
    <lineage>
        <taxon>Viruses</taxon>
        <taxon>Duplodnaviria</taxon>
        <taxon>Heunggongvirae</taxon>
        <taxon>Uroviricota</taxon>
        <taxon>Caudoviricetes</taxon>
        <taxon>Berryhillviridae</taxon>
        <taxon>Marthavirus</taxon>
        <taxon>Marthavirus barretlemon</taxon>
    </lineage>
</organism>
<dbReference type="EMBL" id="KU647629">
    <property type="protein sequence ID" value="AMM44493.1"/>
    <property type="molecule type" value="Genomic_DNA"/>
</dbReference>
<keyword evidence="2" id="KW-1185">Reference proteome</keyword>
<name>A0A140G758_9CAUD</name>